<evidence type="ECO:0000256" key="7">
    <source>
        <dbReference type="ARBA" id="ARBA00023136"/>
    </source>
</evidence>
<dbReference type="GO" id="GO:0031410">
    <property type="term" value="C:cytoplasmic vesicle"/>
    <property type="evidence" value="ECO:0007669"/>
    <property type="project" value="UniProtKB-SubCell"/>
</dbReference>
<protein>
    <recommendedName>
        <fullName evidence="4">TBC1 domain family member 7</fullName>
    </recommendedName>
</protein>
<dbReference type="SUPFAM" id="SSF47923">
    <property type="entry name" value="Ypt/Rab-GAP domain of gyp1p"/>
    <property type="match status" value="1"/>
</dbReference>
<keyword evidence="6" id="KW-0963">Cytoplasm</keyword>
<dbReference type="PANTHER" id="PTHR13530:SF3">
    <property type="entry name" value="TBC1 DOMAIN FAMILY MEMBER 7"/>
    <property type="match status" value="1"/>
</dbReference>
<evidence type="ECO:0000256" key="5">
    <source>
        <dbReference type="ARBA" id="ARBA00022468"/>
    </source>
</evidence>
<feature type="domain" description="Rab-GAP TBC" evidence="11">
    <location>
        <begin position="48"/>
        <end position="225"/>
    </location>
</feature>
<keyword evidence="8" id="KW-0458">Lysosome</keyword>
<proteinExistence type="predicted"/>
<dbReference type="Gene3D" id="1.10.8.680">
    <property type="entry name" value="Ypt/Rab-GAP domain of gyp1p, domain 2"/>
    <property type="match status" value="1"/>
</dbReference>
<dbReference type="EMBL" id="HBUE01154329">
    <property type="protein sequence ID" value="CAG6506943.1"/>
    <property type="molecule type" value="Transcribed_RNA"/>
</dbReference>
<keyword evidence="5" id="KW-0343">GTPase activation</keyword>
<dbReference type="InterPro" id="IPR043039">
    <property type="entry name" value="TBC1D7_dom2"/>
</dbReference>
<evidence type="ECO:0000256" key="2">
    <source>
        <dbReference type="ARBA" id="ARBA00004541"/>
    </source>
</evidence>
<dbReference type="InterPro" id="IPR000195">
    <property type="entry name" value="Rab-GAP-TBC_dom"/>
</dbReference>
<comment type="subcellular location">
    <subcellularLocation>
        <location evidence="1">Cytoplasm</location>
        <location evidence="1">Cytosol</location>
    </subcellularLocation>
    <subcellularLocation>
        <location evidence="2">Cytoplasmic vesicle</location>
    </subcellularLocation>
    <subcellularLocation>
        <location evidence="3">Lysosome membrane</location>
    </subcellularLocation>
</comment>
<dbReference type="AlphaFoldDB" id="A0A8D8IPJ9"/>
<comment type="function">
    <text evidence="10">Non-catalytic component of the TSC-TBC complex, a multiprotein complex that acts as a negative regulator of the canonical mTORC1 complex, an evolutionarily conserved central nutrient sensor that stimulates anabolic reactions and macromolecule biosynthesis to promote cellular biomass generation and growth. The TSC-TBC complex acts as a GTPase-activating protein (GAP) for the small GTPase RHEB, a direct activator of the protein kinase activity of mTORC1. In absence of nutrients, the TSC-TBC complex inhibits mTORC1, thereby preventing phosphorylation of ribosomal protein S6 kinase (RPS6KB1 and RPS6KB2) and EIF4EBP1 (4E-BP1) by the mTORC1 signaling. The TSC-TBC complex is inactivated in response to nutrients, relieving inhibition of mTORC1.</text>
</comment>
<evidence type="ECO:0000256" key="8">
    <source>
        <dbReference type="ARBA" id="ARBA00023228"/>
    </source>
</evidence>
<dbReference type="Gene3D" id="1.10.10.750">
    <property type="entry name" value="Ypt/Rab-GAP domain of gyp1p, domain 1"/>
    <property type="match status" value="1"/>
</dbReference>
<dbReference type="GO" id="GO:0005096">
    <property type="term" value="F:GTPase activator activity"/>
    <property type="evidence" value="ECO:0007669"/>
    <property type="project" value="UniProtKB-KW"/>
</dbReference>
<accession>A0A8D8IPJ9</accession>
<evidence type="ECO:0000313" key="12">
    <source>
        <dbReference type="EMBL" id="CAG6558269.1"/>
    </source>
</evidence>
<dbReference type="InterPro" id="IPR035969">
    <property type="entry name" value="Rab-GAP_TBC_sf"/>
</dbReference>
<reference evidence="12" key="1">
    <citation type="submission" date="2021-05" db="EMBL/GenBank/DDBJ databases">
        <authorList>
            <person name="Alioto T."/>
            <person name="Alioto T."/>
            <person name="Gomez Garrido J."/>
        </authorList>
    </citation>
    <scope>NUCLEOTIDE SEQUENCE</scope>
</reference>
<evidence type="ECO:0000259" key="11">
    <source>
        <dbReference type="PROSITE" id="PS50086"/>
    </source>
</evidence>
<dbReference type="EMBL" id="HBUE01259380">
    <property type="protein sequence ID" value="CAG6558269.1"/>
    <property type="molecule type" value="Transcribed_RNA"/>
</dbReference>
<organism evidence="12">
    <name type="scientific">Culex pipiens</name>
    <name type="common">House mosquito</name>
    <dbReference type="NCBI Taxonomy" id="7175"/>
    <lineage>
        <taxon>Eukaryota</taxon>
        <taxon>Metazoa</taxon>
        <taxon>Ecdysozoa</taxon>
        <taxon>Arthropoda</taxon>
        <taxon>Hexapoda</taxon>
        <taxon>Insecta</taxon>
        <taxon>Pterygota</taxon>
        <taxon>Neoptera</taxon>
        <taxon>Endopterygota</taxon>
        <taxon>Diptera</taxon>
        <taxon>Nematocera</taxon>
        <taxon>Culicoidea</taxon>
        <taxon>Culicidae</taxon>
        <taxon>Culicinae</taxon>
        <taxon>Culicini</taxon>
        <taxon>Culex</taxon>
        <taxon>Culex</taxon>
    </lineage>
</organism>
<dbReference type="GO" id="GO:0032007">
    <property type="term" value="P:negative regulation of TOR signaling"/>
    <property type="evidence" value="ECO:0007669"/>
    <property type="project" value="TreeGrafter"/>
</dbReference>
<evidence type="ECO:0000256" key="3">
    <source>
        <dbReference type="ARBA" id="ARBA00004656"/>
    </source>
</evidence>
<dbReference type="GO" id="GO:0005765">
    <property type="term" value="C:lysosomal membrane"/>
    <property type="evidence" value="ECO:0007669"/>
    <property type="project" value="UniProtKB-SubCell"/>
</dbReference>
<name>A0A8D8IPJ9_CULPI</name>
<dbReference type="Gene3D" id="1.10.472.80">
    <property type="entry name" value="Ypt/Rab-GAP domain of gyp1p, domain 3"/>
    <property type="match status" value="1"/>
</dbReference>
<dbReference type="PANTHER" id="PTHR13530">
    <property type="entry name" value="TBC1 DOMAIN FAMILY MEMBER 7"/>
    <property type="match status" value="1"/>
</dbReference>
<evidence type="ECO:0000256" key="10">
    <source>
        <dbReference type="ARBA" id="ARBA00046045"/>
    </source>
</evidence>
<evidence type="ECO:0000256" key="4">
    <source>
        <dbReference type="ARBA" id="ARBA00015455"/>
    </source>
</evidence>
<sequence length="313" mass="36596">MDDKRNFRSTYYEKVGCRGVEERKSLEILLKDKPLNVLKLKQFCILFTVPNIHRNVLWNFLLGVTPAYTDSRQYVMQQRIAVYDDLLRALQVMGTIDDKTPKNRVLYAMWLLETKQLCLGFDLQQECSFVNITEVLLQVFENDIEIYWMAKGFHVLSEEIREEMGMLLDLTETILEKEDNGIYIHLKQCDILPGLPLAKWYSSFFSGVLSELALIRIWDKICGRSNKIVIFVFIEIMRTLRRRVLRCMDLKSLLECIDSVSGSTLIVLVTKAQECLPQIKDEQETADMIVNKAIELWQQNKGHKEYNIPKQLN</sequence>
<dbReference type="Pfam" id="PF23436">
    <property type="entry name" value="RabGap-TBC_2"/>
    <property type="match status" value="1"/>
</dbReference>
<evidence type="ECO:0000256" key="6">
    <source>
        <dbReference type="ARBA" id="ARBA00022490"/>
    </source>
</evidence>
<evidence type="ECO:0000256" key="1">
    <source>
        <dbReference type="ARBA" id="ARBA00004514"/>
    </source>
</evidence>
<dbReference type="InterPro" id="IPR039842">
    <property type="entry name" value="TBC1D7"/>
</dbReference>
<evidence type="ECO:0000256" key="9">
    <source>
        <dbReference type="ARBA" id="ARBA00023329"/>
    </source>
</evidence>
<keyword evidence="7" id="KW-0472">Membrane</keyword>
<keyword evidence="9" id="KW-0968">Cytoplasmic vesicle</keyword>
<dbReference type="EMBL" id="HBUE01063500">
    <property type="protein sequence ID" value="CAG6469711.1"/>
    <property type="molecule type" value="Transcribed_RNA"/>
</dbReference>
<dbReference type="PROSITE" id="PS50086">
    <property type="entry name" value="TBC_RABGAP"/>
    <property type="match status" value="1"/>
</dbReference>
<dbReference type="GO" id="GO:0005829">
    <property type="term" value="C:cytosol"/>
    <property type="evidence" value="ECO:0007669"/>
    <property type="project" value="UniProtKB-SubCell"/>
</dbReference>